<comment type="caution">
    <text evidence="2">The sequence shown here is derived from an EMBL/GenBank/DDBJ whole genome shotgun (WGS) entry which is preliminary data.</text>
</comment>
<evidence type="ECO:0000313" key="3">
    <source>
        <dbReference type="Proteomes" id="UP001306950"/>
    </source>
</evidence>
<dbReference type="RefSeq" id="WP_331845304.1">
    <property type="nucleotide sequence ID" value="NZ_JAZHPZ010000002.1"/>
</dbReference>
<dbReference type="Proteomes" id="UP001306950">
    <property type="component" value="Unassembled WGS sequence"/>
</dbReference>
<reference evidence="2 3" key="1">
    <citation type="submission" date="2024-02" db="EMBL/GenBank/DDBJ databases">
        <title>A nitrogen-fixing paenibacillus bacterium.</title>
        <authorList>
            <person name="Zhang W.L."/>
            <person name="Chen S.F."/>
        </authorList>
    </citation>
    <scope>NUCLEOTIDE SEQUENCE [LARGE SCALE GENOMIC DNA]</scope>
    <source>
        <strain evidence="2 3">M1</strain>
    </source>
</reference>
<proteinExistence type="predicted"/>
<evidence type="ECO:0000313" key="1">
    <source>
        <dbReference type="EMBL" id="MEF2965062.1"/>
    </source>
</evidence>
<keyword evidence="3" id="KW-1185">Reference proteome</keyword>
<accession>A0ABU7W0U5</accession>
<dbReference type="EMBL" id="JAZHPZ010000026">
    <property type="protein sequence ID" value="MEF2969268.1"/>
    <property type="molecule type" value="Genomic_DNA"/>
</dbReference>
<evidence type="ECO:0000313" key="2">
    <source>
        <dbReference type="EMBL" id="MEF2969268.1"/>
    </source>
</evidence>
<name>A0ABU7W0U5_9BACL</name>
<gene>
    <name evidence="1" type="ORF">V3851_04395</name>
    <name evidence="2" type="ORF">V3851_26195</name>
</gene>
<dbReference type="EMBL" id="JAZHPZ010000002">
    <property type="protein sequence ID" value="MEF2965062.1"/>
    <property type="molecule type" value="Genomic_DNA"/>
</dbReference>
<sequence length="72" mass="8209">MATKEQKIKAIQEMRNDLIVKLEYDELDQAETELIGSYGFLACLNHKGLDQYLTLLEGCVRATGSVNRKDYL</sequence>
<protein>
    <submittedName>
        <fullName evidence="2">Uncharacterized protein</fullName>
    </submittedName>
</protein>
<organism evidence="2 3">
    <name type="scientific">Paenibacillus haidiansis</name>
    <dbReference type="NCBI Taxonomy" id="1574488"/>
    <lineage>
        <taxon>Bacteria</taxon>
        <taxon>Bacillati</taxon>
        <taxon>Bacillota</taxon>
        <taxon>Bacilli</taxon>
        <taxon>Bacillales</taxon>
        <taxon>Paenibacillaceae</taxon>
        <taxon>Paenibacillus</taxon>
    </lineage>
</organism>